<evidence type="ECO:0000256" key="4">
    <source>
        <dbReference type="ARBA" id="ARBA00023136"/>
    </source>
</evidence>
<evidence type="ECO:0000256" key="2">
    <source>
        <dbReference type="ARBA" id="ARBA00022692"/>
    </source>
</evidence>
<protein>
    <submittedName>
        <fullName evidence="5">DUF726 domain-containing protein</fullName>
    </submittedName>
</protein>
<keyword evidence="3" id="KW-1133">Transmembrane helix</keyword>
<dbReference type="Pfam" id="PF05277">
    <property type="entry name" value="DUF726"/>
    <property type="match status" value="1"/>
</dbReference>
<keyword evidence="6" id="KW-1185">Reference proteome</keyword>
<proteinExistence type="predicted"/>
<evidence type="ECO:0000256" key="1">
    <source>
        <dbReference type="ARBA" id="ARBA00004141"/>
    </source>
</evidence>
<keyword evidence="4" id="KW-0472">Membrane</keyword>
<name>A0ABV6YUL1_UNCC1</name>
<gene>
    <name evidence="5" type="ORF">ACFL27_06655</name>
</gene>
<dbReference type="SUPFAM" id="SSF53474">
    <property type="entry name" value="alpha/beta-Hydrolases"/>
    <property type="match status" value="1"/>
</dbReference>
<dbReference type="InterPro" id="IPR007941">
    <property type="entry name" value="DUF726"/>
</dbReference>
<comment type="subcellular location">
    <subcellularLocation>
        <location evidence="1">Membrane</location>
        <topology evidence="1">Multi-pass membrane protein</topology>
    </subcellularLocation>
</comment>
<dbReference type="PANTHER" id="PTHR17920">
    <property type="entry name" value="TRANSMEMBRANE AND COILED-COIL DOMAIN-CONTAINING PROTEIN 4 TMCO4"/>
    <property type="match status" value="1"/>
</dbReference>
<dbReference type="Proteomes" id="UP001594351">
    <property type="component" value="Unassembled WGS sequence"/>
</dbReference>
<dbReference type="InterPro" id="IPR029058">
    <property type="entry name" value="AB_hydrolase_fold"/>
</dbReference>
<feature type="non-terminal residue" evidence="5">
    <location>
        <position position="1"/>
    </location>
</feature>
<accession>A0ABV6YUL1</accession>
<dbReference type="EMBL" id="JBHPBY010000064">
    <property type="protein sequence ID" value="MFC1849873.1"/>
    <property type="molecule type" value="Genomic_DNA"/>
</dbReference>
<keyword evidence="2" id="KW-0812">Transmembrane</keyword>
<evidence type="ECO:0000313" key="5">
    <source>
        <dbReference type="EMBL" id="MFC1849873.1"/>
    </source>
</evidence>
<reference evidence="5 6" key="1">
    <citation type="submission" date="2024-09" db="EMBL/GenBank/DDBJ databases">
        <title>Laminarin stimulates single cell rates of sulfate reduction while oxygen inhibits transcriptomic activity in coastal marine sediment.</title>
        <authorList>
            <person name="Lindsay M."/>
            <person name="Orcutt B."/>
            <person name="Emerson D."/>
            <person name="Stepanauskas R."/>
            <person name="D'Angelo T."/>
        </authorList>
    </citation>
    <scope>NUCLEOTIDE SEQUENCE [LARGE SCALE GENOMIC DNA]</scope>
    <source>
        <strain evidence="5">SAG AM-311-K15</strain>
    </source>
</reference>
<evidence type="ECO:0000313" key="6">
    <source>
        <dbReference type="Proteomes" id="UP001594351"/>
    </source>
</evidence>
<comment type="caution">
    <text evidence="5">The sequence shown here is derived from an EMBL/GenBank/DDBJ whole genome shotgun (WGS) entry which is preliminary data.</text>
</comment>
<dbReference type="PANTHER" id="PTHR17920:SF3">
    <property type="entry name" value="TRANSMEMBRANE AND COILED-COIL DOMAIN-CONTAINING PROTEIN 4"/>
    <property type="match status" value="1"/>
</dbReference>
<sequence length="277" mass="30361">TAMGTALGGTVGAYIGNNYIGDIYKFDIKKIKSGTQPALVTINGFLSEPDKRNEKGYQDWQNLVAAKYAQNEWYHVYWESKSLWDIGSLIAKEGGGAGIGAALGAAAKHASKQAMKKVGPAATVVMLIQLSNNPWHIAMVKAEKTGALLADILSRTKKQYILIGHSLGARVIYAALRALATRESSIIFETHVTGGAVDNNTDNWRNANKAVINKIVNYYSQNDNVLKYLYKAGTFFASTPIGRNPIEDVADILNKDVTAWVDGHMFYKPNADKFWEL</sequence>
<evidence type="ECO:0000256" key="3">
    <source>
        <dbReference type="ARBA" id="ARBA00022989"/>
    </source>
</evidence>
<organism evidence="5 6">
    <name type="scientific">candidate division CSSED10-310 bacterium</name>
    <dbReference type="NCBI Taxonomy" id="2855610"/>
    <lineage>
        <taxon>Bacteria</taxon>
        <taxon>Bacteria division CSSED10-310</taxon>
    </lineage>
</organism>